<comment type="pathway">
    <text evidence="1">Carbohydrate acid metabolism.</text>
</comment>
<reference evidence="7" key="1">
    <citation type="journal article" date="2019" name="Int. J. Syst. Evol. Microbiol.">
        <title>The Global Catalogue of Microorganisms (GCM) 10K type strain sequencing project: providing services to taxonomists for standard genome sequencing and annotation.</title>
        <authorList>
            <consortium name="The Broad Institute Genomics Platform"/>
            <consortium name="The Broad Institute Genome Sequencing Center for Infectious Disease"/>
            <person name="Wu L."/>
            <person name="Ma J."/>
        </authorList>
    </citation>
    <scope>NUCLEOTIDE SEQUENCE [LARGE SCALE GENOMIC DNA]</scope>
    <source>
        <strain evidence="7">CGMCC 4.7275</strain>
    </source>
</reference>
<organism evidence="6 7">
    <name type="scientific">Streptomyces camponoticapitis</name>
    <dbReference type="NCBI Taxonomy" id="1616125"/>
    <lineage>
        <taxon>Bacteria</taxon>
        <taxon>Bacillati</taxon>
        <taxon>Actinomycetota</taxon>
        <taxon>Actinomycetes</taxon>
        <taxon>Kitasatosporales</taxon>
        <taxon>Streptomycetaceae</taxon>
        <taxon>Streptomyces</taxon>
    </lineage>
</organism>
<dbReference type="NCBIfam" id="TIGR01182">
    <property type="entry name" value="eda"/>
    <property type="match status" value="1"/>
</dbReference>
<comment type="subunit">
    <text evidence="3">Homotrimer.</text>
</comment>
<dbReference type="EMBL" id="BMMV01000017">
    <property type="protein sequence ID" value="GGK11487.1"/>
    <property type="molecule type" value="Genomic_DNA"/>
</dbReference>
<keyword evidence="7" id="KW-1185">Reference proteome</keyword>
<dbReference type="InterPro" id="IPR013785">
    <property type="entry name" value="Aldolase_TIM"/>
</dbReference>
<comment type="similarity">
    <text evidence="2">Belongs to the KHG/KDPG aldolase family.</text>
</comment>
<dbReference type="RefSeq" id="WP_189109739.1">
    <property type="nucleotide sequence ID" value="NZ_BMMV01000017.1"/>
</dbReference>
<dbReference type="SUPFAM" id="SSF51569">
    <property type="entry name" value="Aldolase"/>
    <property type="match status" value="1"/>
</dbReference>
<proteinExistence type="inferred from homology"/>
<keyword evidence="4" id="KW-0456">Lyase</keyword>
<dbReference type="Proteomes" id="UP000660265">
    <property type="component" value="Unassembled WGS sequence"/>
</dbReference>
<dbReference type="Pfam" id="PF01081">
    <property type="entry name" value="Aldolase"/>
    <property type="match status" value="1"/>
</dbReference>
<accession>A0ABQ2EHF9</accession>
<evidence type="ECO:0000256" key="2">
    <source>
        <dbReference type="ARBA" id="ARBA00006906"/>
    </source>
</evidence>
<protein>
    <submittedName>
        <fullName evidence="6">Aldolase</fullName>
    </submittedName>
</protein>
<evidence type="ECO:0000256" key="5">
    <source>
        <dbReference type="ARBA" id="ARBA00023277"/>
    </source>
</evidence>
<evidence type="ECO:0000313" key="7">
    <source>
        <dbReference type="Proteomes" id="UP000660265"/>
    </source>
</evidence>
<evidence type="ECO:0000313" key="6">
    <source>
        <dbReference type="EMBL" id="GGK11487.1"/>
    </source>
</evidence>
<keyword evidence="5" id="KW-0119">Carbohydrate metabolism</keyword>
<comment type="caution">
    <text evidence="6">The sequence shown here is derived from an EMBL/GenBank/DDBJ whole genome shotgun (WGS) entry which is preliminary data.</text>
</comment>
<dbReference type="PANTHER" id="PTHR30246:SF1">
    <property type="entry name" value="2-DEHYDRO-3-DEOXY-6-PHOSPHOGALACTONATE ALDOLASE-RELATED"/>
    <property type="match status" value="1"/>
</dbReference>
<evidence type="ECO:0000256" key="4">
    <source>
        <dbReference type="ARBA" id="ARBA00023239"/>
    </source>
</evidence>
<gene>
    <name evidence="6" type="ORF">GCM10011583_49480</name>
</gene>
<dbReference type="InterPro" id="IPR000887">
    <property type="entry name" value="Aldlse_KDPG_KHG"/>
</dbReference>
<dbReference type="Gene3D" id="3.20.20.70">
    <property type="entry name" value="Aldolase class I"/>
    <property type="match status" value="1"/>
</dbReference>
<dbReference type="PANTHER" id="PTHR30246">
    <property type="entry name" value="2-KETO-3-DEOXY-6-PHOSPHOGLUCONATE ALDOLASE"/>
    <property type="match status" value="1"/>
</dbReference>
<evidence type="ECO:0000256" key="3">
    <source>
        <dbReference type="ARBA" id="ARBA00011233"/>
    </source>
</evidence>
<name>A0ABQ2EHF9_9ACTN</name>
<dbReference type="CDD" id="cd00452">
    <property type="entry name" value="KDPG_aldolase"/>
    <property type="match status" value="1"/>
</dbReference>
<sequence length="216" mass="21211">MDLPAALRAHRLVAIVRGDDPDAALGTVLTLIEEGVALVEVSLTGRDALDVIAQARAALGPDAPLGAGTVLTAGDAHAVHRAGADFVVTPAVCEGVDAARGLQLPVLAGVMTPTEIVAALRAGACAVKIFPAAQAGGPAYLRALQGPFPDVPFVPVGGVDATAAAAYLEAGALAVGVGSPLVGTAADSPAGAGHDGLRSRARAFLDVVRAVGQDAA</sequence>
<evidence type="ECO:0000256" key="1">
    <source>
        <dbReference type="ARBA" id="ARBA00004761"/>
    </source>
</evidence>